<dbReference type="Pfam" id="PF00933">
    <property type="entry name" value="Glyco_hydro_3"/>
    <property type="match status" value="1"/>
</dbReference>
<evidence type="ECO:0000256" key="1">
    <source>
        <dbReference type="ARBA" id="ARBA00001231"/>
    </source>
</evidence>
<dbReference type="PANTHER" id="PTHR30480">
    <property type="entry name" value="BETA-HEXOSAMINIDASE-RELATED"/>
    <property type="match status" value="1"/>
</dbReference>
<dbReference type="GO" id="GO:0004563">
    <property type="term" value="F:beta-N-acetylhexosaminidase activity"/>
    <property type="evidence" value="ECO:0007669"/>
    <property type="project" value="UniProtKB-EC"/>
</dbReference>
<evidence type="ECO:0000256" key="2">
    <source>
        <dbReference type="ARBA" id="ARBA00005336"/>
    </source>
</evidence>
<keyword evidence="4 8" id="KW-0378">Hydrolase</keyword>
<dbReference type="InterPro" id="IPR001466">
    <property type="entry name" value="Beta-lactam-related"/>
</dbReference>
<organism evidence="8">
    <name type="scientific">termite gut metagenome</name>
    <dbReference type="NCBI Taxonomy" id="433724"/>
    <lineage>
        <taxon>unclassified sequences</taxon>
        <taxon>metagenomes</taxon>
        <taxon>organismal metagenomes</taxon>
    </lineage>
</organism>
<evidence type="ECO:0000256" key="3">
    <source>
        <dbReference type="ARBA" id="ARBA00012663"/>
    </source>
</evidence>
<dbReference type="EC" id="3.2.1.52" evidence="3"/>
<evidence type="ECO:0000256" key="4">
    <source>
        <dbReference type="ARBA" id="ARBA00022801"/>
    </source>
</evidence>
<protein>
    <recommendedName>
        <fullName evidence="3">beta-N-acetylhexosaminidase</fullName>
        <ecNumber evidence="3">3.2.1.52</ecNumber>
    </recommendedName>
</protein>
<feature type="domain" description="Beta-lactamase-related" evidence="6">
    <location>
        <begin position="440"/>
        <end position="812"/>
    </location>
</feature>
<dbReference type="SUPFAM" id="SSF51445">
    <property type="entry name" value="(Trans)glycosidases"/>
    <property type="match status" value="1"/>
</dbReference>
<feature type="domain" description="Glycoside hydrolase family 3 N-terminal" evidence="7">
    <location>
        <begin position="51"/>
        <end position="363"/>
    </location>
</feature>
<evidence type="ECO:0000259" key="6">
    <source>
        <dbReference type="Pfam" id="PF00144"/>
    </source>
</evidence>
<reference evidence="8" key="1">
    <citation type="submission" date="2019-03" db="EMBL/GenBank/DDBJ databases">
        <title>Single cell metagenomics reveals metabolic interactions within the superorganism composed of flagellate Streblomastix strix and complex community of Bacteroidetes bacteria on its surface.</title>
        <authorList>
            <person name="Treitli S.C."/>
            <person name="Kolisko M."/>
            <person name="Husnik F."/>
            <person name="Keeling P."/>
            <person name="Hampl V."/>
        </authorList>
    </citation>
    <scope>NUCLEOTIDE SEQUENCE</scope>
    <source>
        <strain evidence="8">STM</strain>
    </source>
</reference>
<name>A0A5J4SLW7_9ZZZZ</name>
<sequence>MRKSLFIIFLAIIYVRSLPSMAQIEPLILHKVSNDESCRQWVDSIMSQMSLKEKVSQLFIYTIAPVQTKANLALLTDAIQTHRVGGLLFSGGIAINQAQLTNQAQKMSKVPIMITFDGEWGLSMRLSGTPVFPKNRVLGCIQDNRLIYEYGQEMARQCREIGVHVNFAPVADVNINPRNPVINVRSFGTLPDVVADKAVVYASGLESGGVLSVSKHFPGHGDTDVDSHKSMPILPFTRSRLDSIELYPFKKIINAGLGGIMVGHLHVTALDGNNDLPASLSHNVVQGLLKDELRFNGLIFTDALVMKGVSSVSSVCLQALKAGNDMVLCPPNLKVQINEVLQGIENGEISEKEITLKCRKVLTYKYALGLHNLSPVNLSGLEERINSARSRDLIRRLNEAAITGVTISSTREISRSASKSIIRKDRLDNIDIIAKEGLLKGAYPGCQIVVFKDGEAVYDKCFGTHAGGNSRKVTSTDIYDVASLSKTSATLLAVMKLYDRRLLRLSDKLSDHLPILKGTDKEYLTIDDALFHQTGLPATIPYYQKVIDENSYTGALFSKKRSTKYSIRITPSSYAQPSRLKNEYVSETFKKGYTMQIADNLWLKDSFKEVAMQEIINTPLKDKRYRYSCINFILLQQIVERLSGMTLDGFLAKEFYEPMGLKRTAFQPLRYFSKDEVIPSTTDMFLRKTVIHGYVHDEQAAFLGGVSGNAGLFSTAYEIARIHQLILNNGELDGCRYLSEETCRLFTTKTSDISHRGLGFNKPIIGDPKGNPCSNLAPVSVYGHTGFTGTCVWVDPENNLVYVFLSNRLYPNAWVNTLSTLNIRKRIQDTIYQSLLFEKDRITNVLKPALSLSLQ</sequence>
<dbReference type="InterPro" id="IPR001764">
    <property type="entry name" value="Glyco_hydro_3_N"/>
</dbReference>
<evidence type="ECO:0000256" key="5">
    <source>
        <dbReference type="ARBA" id="ARBA00023295"/>
    </source>
</evidence>
<proteinExistence type="inferred from homology"/>
<comment type="caution">
    <text evidence="8">The sequence shown here is derived from an EMBL/GenBank/DDBJ whole genome shotgun (WGS) entry which is preliminary data.</text>
</comment>
<dbReference type="Gene3D" id="3.40.710.10">
    <property type="entry name" value="DD-peptidase/beta-lactamase superfamily"/>
    <property type="match status" value="1"/>
</dbReference>
<comment type="catalytic activity">
    <reaction evidence="1">
        <text>Hydrolysis of terminal non-reducing N-acetyl-D-hexosamine residues in N-acetyl-beta-D-hexosaminides.</text>
        <dbReference type="EC" id="3.2.1.52"/>
    </reaction>
</comment>
<evidence type="ECO:0000313" key="8">
    <source>
        <dbReference type="EMBL" id="KAA6347136.1"/>
    </source>
</evidence>
<dbReference type="AlphaFoldDB" id="A0A5J4SLW7"/>
<dbReference type="Gene3D" id="3.20.20.300">
    <property type="entry name" value="Glycoside hydrolase, family 3, N-terminal domain"/>
    <property type="match status" value="1"/>
</dbReference>
<accession>A0A5J4SLW7</accession>
<dbReference type="Pfam" id="PF00144">
    <property type="entry name" value="Beta-lactamase"/>
    <property type="match status" value="1"/>
</dbReference>
<dbReference type="PANTHER" id="PTHR30480:SF13">
    <property type="entry name" value="BETA-HEXOSAMINIDASE"/>
    <property type="match status" value="1"/>
</dbReference>
<dbReference type="InterPro" id="IPR017853">
    <property type="entry name" value="GH"/>
</dbReference>
<dbReference type="EMBL" id="SNRY01000105">
    <property type="protein sequence ID" value="KAA6347136.1"/>
    <property type="molecule type" value="Genomic_DNA"/>
</dbReference>
<dbReference type="InterPro" id="IPR012338">
    <property type="entry name" value="Beta-lactam/transpept-like"/>
</dbReference>
<gene>
    <name evidence="8" type="ORF">EZS27_005373</name>
</gene>
<dbReference type="InterPro" id="IPR050226">
    <property type="entry name" value="NagZ_Beta-hexosaminidase"/>
</dbReference>
<evidence type="ECO:0000259" key="7">
    <source>
        <dbReference type="Pfam" id="PF00933"/>
    </source>
</evidence>
<comment type="similarity">
    <text evidence="2">Belongs to the glycosyl hydrolase 3 family.</text>
</comment>
<keyword evidence="5 8" id="KW-0326">Glycosidase</keyword>
<dbReference type="GO" id="GO:0005975">
    <property type="term" value="P:carbohydrate metabolic process"/>
    <property type="evidence" value="ECO:0007669"/>
    <property type="project" value="InterPro"/>
</dbReference>
<dbReference type="SUPFAM" id="SSF56601">
    <property type="entry name" value="beta-lactamase/transpeptidase-like"/>
    <property type="match status" value="1"/>
</dbReference>
<dbReference type="GO" id="GO:0009254">
    <property type="term" value="P:peptidoglycan turnover"/>
    <property type="evidence" value="ECO:0007669"/>
    <property type="project" value="TreeGrafter"/>
</dbReference>
<dbReference type="InterPro" id="IPR036962">
    <property type="entry name" value="Glyco_hydro_3_N_sf"/>
</dbReference>